<feature type="transmembrane region" description="Helical" evidence="1">
    <location>
        <begin position="171"/>
        <end position="190"/>
    </location>
</feature>
<dbReference type="AlphaFoldDB" id="X6LT21"/>
<evidence type="ECO:0000313" key="3">
    <source>
        <dbReference type="Proteomes" id="UP000023152"/>
    </source>
</evidence>
<keyword evidence="1" id="KW-0812">Transmembrane</keyword>
<protein>
    <submittedName>
        <fullName evidence="2">Uncharacterized protein</fullName>
    </submittedName>
</protein>
<comment type="caution">
    <text evidence="2">The sequence shown here is derived from an EMBL/GenBank/DDBJ whole genome shotgun (WGS) entry which is preliminary data.</text>
</comment>
<feature type="transmembrane region" description="Helical" evidence="1">
    <location>
        <begin position="234"/>
        <end position="252"/>
    </location>
</feature>
<feature type="non-terminal residue" evidence="2">
    <location>
        <position position="321"/>
    </location>
</feature>
<keyword evidence="1" id="KW-1133">Transmembrane helix</keyword>
<organism evidence="2 3">
    <name type="scientific">Reticulomyxa filosa</name>
    <dbReference type="NCBI Taxonomy" id="46433"/>
    <lineage>
        <taxon>Eukaryota</taxon>
        <taxon>Sar</taxon>
        <taxon>Rhizaria</taxon>
        <taxon>Retaria</taxon>
        <taxon>Foraminifera</taxon>
        <taxon>Monothalamids</taxon>
        <taxon>Reticulomyxidae</taxon>
        <taxon>Reticulomyxa</taxon>
    </lineage>
</organism>
<accession>X6LT21</accession>
<dbReference type="Proteomes" id="UP000023152">
    <property type="component" value="Unassembled WGS sequence"/>
</dbReference>
<dbReference type="EMBL" id="ASPP01028575">
    <property type="protein sequence ID" value="ETO05073.1"/>
    <property type="molecule type" value="Genomic_DNA"/>
</dbReference>
<evidence type="ECO:0000256" key="1">
    <source>
        <dbReference type="SAM" id="Phobius"/>
    </source>
</evidence>
<keyword evidence="1" id="KW-0472">Membrane</keyword>
<gene>
    <name evidence="2" type="ORF">RFI_32323</name>
</gene>
<reference evidence="2 3" key="1">
    <citation type="journal article" date="2013" name="Curr. Biol.">
        <title>The Genome of the Foraminiferan Reticulomyxa filosa.</title>
        <authorList>
            <person name="Glockner G."/>
            <person name="Hulsmann N."/>
            <person name="Schleicher M."/>
            <person name="Noegel A.A."/>
            <person name="Eichinger L."/>
            <person name="Gallinger C."/>
            <person name="Pawlowski J."/>
            <person name="Sierra R."/>
            <person name="Euteneuer U."/>
            <person name="Pillet L."/>
            <person name="Moustafa A."/>
            <person name="Platzer M."/>
            <person name="Groth M."/>
            <person name="Szafranski K."/>
            <person name="Schliwa M."/>
        </authorList>
    </citation>
    <scope>NUCLEOTIDE SEQUENCE [LARGE SCALE GENOMIC DNA]</scope>
</reference>
<keyword evidence="3" id="KW-1185">Reference proteome</keyword>
<evidence type="ECO:0000313" key="2">
    <source>
        <dbReference type="EMBL" id="ETO05073.1"/>
    </source>
</evidence>
<sequence length="321" mass="37442">MQEEEGKKNNNKMNNWNDMNKQLELNNRIIIVHGLAIALDCTITNTFCLFITFSFCLSVGGFFLFHVSLLLQNKITLENMRMKHLKILVISLAQHWWQWLLPIAQLCETGYEYDSHETNVPFLHRYNLNHQTHRRFDKCADISDPNTSSSSFTVEIIHDSNTLQTSNTHSYFFFCISFCPGIIFTLKAVSLVEYSLPPHYCNSHSFNYLHNLSYQKKKKSQYKTYNFSGCTSKIPFLKLFYFLLFLLTYITLTSSKKKKEFTCEKAKLFKGVETEEKLLQSMIQSKTGYNADNTNFIVNPMHLDMEIDLNMNENSKVGMPI</sequence>
<proteinExistence type="predicted"/>
<feature type="transmembrane region" description="Helical" evidence="1">
    <location>
        <begin position="49"/>
        <end position="71"/>
    </location>
</feature>
<name>X6LT21_RETFI</name>